<dbReference type="GO" id="GO:0005524">
    <property type="term" value="F:ATP binding"/>
    <property type="evidence" value="ECO:0007669"/>
    <property type="project" value="InterPro"/>
</dbReference>
<dbReference type="Gene3D" id="1.10.8.60">
    <property type="match status" value="1"/>
</dbReference>
<dbReference type="InterPro" id="IPR027417">
    <property type="entry name" value="P-loop_NTPase"/>
</dbReference>
<dbReference type="InterPro" id="IPR041569">
    <property type="entry name" value="AAA_lid_3"/>
</dbReference>
<dbReference type="GO" id="GO:0015630">
    <property type="term" value="C:microtubule cytoskeleton"/>
    <property type="evidence" value="ECO:0007669"/>
    <property type="project" value="TreeGrafter"/>
</dbReference>
<organism evidence="3 4">
    <name type="scientific">Cymbomonas tetramitiformis</name>
    <dbReference type="NCBI Taxonomy" id="36881"/>
    <lineage>
        <taxon>Eukaryota</taxon>
        <taxon>Viridiplantae</taxon>
        <taxon>Chlorophyta</taxon>
        <taxon>Pyramimonadophyceae</taxon>
        <taxon>Pyramimonadales</taxon>
        <taxon>Pyramimonadaceae</taxon>
        <taxon>Cymbomonas</taxon>
    </lineage>
</organism>
<dbReference type="Proteomes" id="UP001190700">
    <property type="component" value="Unassembled WGS sequence"/>
</dbReference>
<evidence type="ECO:0000256" key="1">
    <source>
        <dbReference type="SAM" id="MobiDB-lite"/>
    </source>
</evidence>
<dbReference type="InterPro" id="IPR003960">
    <property type="entry name" value="ATPase_AAA_CS"/>
</dbReference>
<comment type="caution">
    <text evidence="3">The sequence shown here is derived from an EMBL/GenBank/DDBJ whole genome shotgun (WGS) entry which is preliminary data.</text>
</comment>
<keyword evidence="4" id="KW-1185">Reference proteome</keyword>
<protein>
    <recommendedName>
        <fullName evidence="2">AAA+ ATPase domain-containing protein</fullName>
    </recommendedName>
</protein>
<dbReference type="FunFam" id="3.40.50.300:FF:000159">
    <property type="entry name" value="Katanin p60 ATPase-containing subunit A1"/>
    <property type="match status" value="1"/>
</dbReference>
<dbReference type="Pfam" id="PF00004">
    <property type="entry name" value="AAA"/>
    <property type="match status" value="1"/>
</dbReference>
<feature type="compositionally biased region" description="Pro residues" evidence="1">
    <location>
        <begin position="60"/>
        <end position="70"/>
    </location>
</feature>
<dbReference type="Gene3D" id="3.40.50.300">
    <property type="entry name" value="P-loop containing nucleotide triphosphate hydrolases"/>
    <property type="match status" value="1"/>
</dbReference>
<dbReference type="Pfam" id="PF17862">
    <property type="entry name" value="AAA_lid_3"/>
    <property type="match status" value="1"/>
</dbReference>
<sequence>MHQETQLSRYRGMEELPPRRPSGGGGSAFGFHNAGGGAPASRARPCRDDGFQAPRNAVPTPAPYAEPPQPSAHGFHNAGAMRPRPVEGGAGESFHAQAGRRAQSGRNGGDAGSGFLRQPGRRTLSGRDDGHGSVGPQPQAGRRAASGREHHIPNEPPTSQTWDIAPAVPASQAPAKIPGGYSASGMDSWILKYGTGNLWGQGRSGGIENPGTKMFAICWKPIDGSGQIVTEGNYRLAFDFCCTPSYDPREKRAQPPRASFMVFLEYVGSGVAMPEFSCIKADCSDGCWALERQCRATPYDPGGHFTDHMAGPPVPGPEEIVGLGVGTKHHMRVEMRGGCQLSIFLDDQVVFQKVGVTGAATRKECRGPVGLSVAKGRLEWTNWSLEQAEGHVEGLYADVGQGQRGEDGRAAGGPRSMPMFSGEDQRLVEAIEGDMLTVSTGVTFDDIASLDAAKGLLNEAVVLPLLMPDFFTGLREPWKGVLLFGPPGTGKTMLAKAVAGVAGVCFFNCSSATLTSRFRGESEKLVKCLFHMAAHYAPSIIFFDEVDALASSRGDEGEHEASRRFKSELLSHMDGISSPSGRSGEVGKTVMVLGTTNCPWDLDEALRRRLEKRIYIPLPDLAARTQMLQVLLKTVKVAEEVCFESLAEQMQGYSGADIRLICRDAAMMPMRRLVAKKSPAEILELKRTGQLDSIDTSLTLGDLTKALKKSSPSVGAGETHKYAKWDSDFGSC</sequence>
<dbReference type="GO" id="GO:0051013">
    <property type="term" value="P:microtubule severing"/>
    <property type="evidence" value="ECO:0007669"/>
    <property type="project" value="TreeGrafter"/>
</dbReference>
<dbReference type="InterPro" id="IPR003593">
    <property type="entry name" value="AAA+_ATPase"/>
</dbReference>
<reference evidence="3 4" key="1">
    <citation type="journal article" date="2015" name="Genome Biol. Evol.">
        <title>Comparative Genomics of a Bacterivorous Green Alga Reveals Evolutionary Causalities and Consequences of Phago-Mixotrophic Mode of Nutrition.</title>
        <authorList>
            <person name="Burns J.A."/>
            <person name="Paasch A."/>
            <person name="Narechania A."/>
            <person name="Kim E."/>
        </authorList>
    </citation>
    <scope>NUCLEOTIDE SEQUENCE [LARGE SCALE GENOMIC DNA]</scope>
    <source>
        <strain evidence="3 4">PLY_AMNH</strain>
    </source>
</reference>
<accession>A0AAE0GKT0</accession>
<gene>
    <name evidence="3" type="ORF">CYMTET_12244</name>
</gene>
<feature type="compositionally biased region" description="Gly residues" evidence="1">
    <location>
        <begin position="22"/>
        <end position="38"/>
    </location>
</feature>
<evidence type="ECO:0000259" key="2">
    <source>
        <dbReference type="SMART" id="SM00382"/>
    </source>
</evidence>
<dbReference type="InterPro" id="IPR050304">
    <property type="entry name" value="MT-severing_AAA_ATPase"/>
</dbReference>
<dbReference type="SUPFAM" id="SSF52540">
    <property type="entry name" value="P-loop containing nucleoside triphosphate hydrolases"/>
    <property type="match status" value="1"/>
</dbReference>
<dbReference type="InterPro" id="IPR003959">
    <property type="entry name" value="ATPase_AAA_core"/>
</dbReference>
<evidence type="ECO:0000313" key="4">
    <source>
        <dbReference type="Proteomes" id="UP001190700"/>
    </source>
</evidence>
<feature type="region of interest" description="Disordered" evidence="1">
    <location>
        <begin position="1"/>
        <end position="163"/>
    </location>
</feature>
<dbReference type="PANTHER" id="PTHR23074:SF19">
    <property type="entry name" value="KATANIN P60 ATPASE-CONTAINING SUBUNIT A1"/>
    <property type="match status" value="1"/>
</dbReference>
<dbReference type="SMART" id="SM00382">
    <property type="entry name" value="AAA"/>
    <property type="match status" value="1"/>
</dbReference>
<dbReference type="GO" id="GO:0016887">
    <property type="term" value="F:ATP hydrolysis activity"/>
    <property type="evidence" value="ECO:0007669"/>
    <property type="project" value="InterPro"/>
</dbReference>
<feature type="domain" description="AAA+ ATPase" evidence="2">
    <location>
        <begin position="477"/>
        <end position="620"/>
    </location>
</feature>
<dbReference type="AlphaFoldDB" id="A0AAE0GKT0"/>
<dbReference type="PANTHER" id="PTHR23074">
    <property type="entry name" value="AAA DOMAIN-CONTAINING"/>
    <property type="match status" value="1"/>
</dbReference>
<proteinExistence type="predicted"/>
<dbReference type="EMBL" id="LGRX02004622">
    <property type="protein sequence ID" value="KAK3279894.1"/>
    <property type="molecule type" value="Genomic_DNA"/>
</dbReference>
<dbReference type="PROSITE" id="PS00674">
    <property type="entry name" value="AAA"/>
    <property type="match status" value="1"/>
</dbReference>
<name>A0AAE0GKT0_9CHLO</name>
<evidence type="ECO:0000313" key="3">
    <source>
        <dbReference type="EMBL" id="KAK3279894.1"/>
    </source>
</evidence>